<dbReference type="FunFam" id="3.30.70.330:FF:000106">
    <property type="entry name" value="Splicing factor 3b, subunit 6"/>
    <property type="match status" value="1"/>
</dbReference>
<protein>
    <recommendedName>
        <fullName evidence="6">Splicing factor 3B subunit 6</fullName>
    </recommendedName>
</protein>
<dbReference type="RefSeq" id="XP_038051802.1">
    <property type="nucleotide sequence ID" value="XM_038195874.1"/>
</dbReference>
<evidence type="ECO:0000256" key="6">
    <source>
        <dbReference type="ARBA" id="ARBA00070534"/>
    </source>
</evidence>
<dbReference type="GeneID" id="119724701"/>
<keyword evidence="3 7" id="KW-0694">RNA-binding</keyword>
<evidence type="ECO:0000256" key="3">
    <source>
        <dbReference type="ARBA" id="ARBA00022884"/>
    </source>
</evidence>
<dbReference type="OrthoDB" id="275748at2759"/>
<dbReference type="AlphaFoldDB" id="A0A913ZJ29"/>
<dbReference type="InterPro" id="IPR035979">
    <property type="entry name" value="RBD_domain_sf"/>
</dbReference>
<dbReference type="GO" id="GO:0000398">
    <property type="term" value="P:mRNA splicing, via spliceosome"/>
    <property type="evidence" value="ECO:0007669"/>
    <property type="project" value="UniProtKB-ARBA"/>
</dbReference>
<evidence type="ECO:0000256" key="1">
    <source>
        <dbReference type="ARBA" id="ARBA00004123"/>
    </source>
</evidence>
<dbReference type="Proteomes" id="UP000887568">
    <property type="component" value="Unplaced"/>
</dbReference>
<dbReference type="EnsemblMetazoa" id="XM_038195874.1">
    <property type="protein sequence ID" value="XP_038051802.1"/>
    <property type="gene ID" value="LOC119724701"/>
</dbReference>
<dbReference type="GO" id="GO:0003729">
    <property type="term" value="F:mRNA binding"/>
    <property type="evidence" value="ECO:0007669"/>
    <property type="project" value="TreeGrafter"/>
</dbReference>
<proteinExistence type="predicted"/>
<dbReference type="InterPro" id="IPR050374">
    <property type="entry name" value="RRT5_SRSF_SR"/>
</dbReference>
<dbReference type="InterPro" id="IPR034150">
    <property type="entry name" value="SF3B6_RRM"/>
</dbReference>
<dbReference type="InterPro" id="IPR000504">
    <property type="entry name" value="RRM_dom"/>
</dbReference>
<dbReference type="GO" id="GO:0005737">
    <property type="term" value="C:cytoplasm"/>
    <property type="evidence" value="ECO:0007669"/>
    <property type="project" value="TreeGrafter"/>
</dbReference>
<dbReference type="SUPFAM" id="SSF54928">
    <property type="entry name" value="RNA-binding domain, RBD"/>
    <property type="match status" value="1"/>
</dbReference>
<sequence>MAMQAARRQNVRLPPEVNRILYIRNLPYKITAEEMYDIFGKYGAIRQIRVGTSPDTKGTAYVVYEDIFDAKNACDHLSGFNVCGRYLVVLYYQPNRAFKKVDQAKKQADLDKMKAKYGLSTPEIK</sequence>
<reference evidence="9" key="1">
    <citation type="submission" date="2022-11" db="UniProtKB">
        <authorList>
            <consortium name="EnsemblMetazoa"/>
        </authorList>
    </citation>
    <scope>IDENTIFICATION</scope>
</reference>
<evidence type="ECO:0000313" key="9">
    <source>
        <dbReference type="EnsemblMetazoa" id="XP_038051802.1"/>
    </source>
</evidence>
<dbReference type="GO" id="GO:0005634">
    <property type="term" value="C:nucleus"/>
    <property type="evidence" value="ECO:0007669"/>
    <property type="project" value="UniProtKB-SubCell"/>
</dbReference>
<dbReference type="PROSITE" id="PS50102">
    <property type="entry name" value="RRM"/>
    <property type="match status" value="1"/>
</dbReference>
<dbReference type="CDD" id="cd12241">
    <property type="entry name" value="RRM_SF3B14"/>
    <property type="match status" value="1"/>
</dbReference>
<evidence type="ECO:0000259" key="8">
    <source>
        <dbReference type="PROSITE" id="PS50102"/>
    </source>
</evidence>
<dbReference type="PANTHER" id="PTHR23003">
    <property type="entry name" value="RNA RECOGNITION MOTIF RRM DOMAIN CONTAINING PROTEIN"/>
    <property type="match status" value="1"/>
</dbReference>
<feature type="domain" description="RRM" evidence="8">
    <location>
        <begin position="19"/>
        <end position="94"/>
    </location>
</feature>
<accession>A0A913ZJ29</accession>
<evidence type="ECO:0000256" key="2">
    <source>
        <dbReference type="ARBA" id="ARBA00022664"/>
    </source>
</evidence>
<keyword evidence="4" id="KW-0508">mRNA splicing</keyword>
<evidence type="ECO:0000313" key="10">
    <source>
        <dbReference type="Proteomes" id="UP000887568"/>
    </source>
</evidence>
<comment type="subcellular location">
    <subcellularLocation>
        <location evidence="1">Nucleus</location>
    </subcellularLocation>
</comment>
<dbReference type="Pfam" id="PF00076">
    <property type="entry name" value="RRM_1"/>
    <property type="match status" value="1"/>
</dbReference>
<keyword evidence="2" id="KW-0507">mRNA processing</keyword>
<dbReference type="CTD" id="51639"/>
<evidence type="ECO:0000256" key="7">
    <source>
        <dbReference type="PROSITE-ProRule" id="PRU00176"/>
    </source>
</evidence>
<dbReference type="SMART" id="SM00360">
    <property type="entry name" value="RRM"/>
    <property type="match status" value="1"/>
</dbReference>
<keyword evidence="10" id="KW-1185">Reference proteome</keyword>
<organism evidence="9 10">
    <name type="scientific">Patiria miniata</name>
    <name type="common">Bat star</name>
    <name type="synonym">Asterina miniata</name>
    <dbReference type="NCBI Taxonomy" id="46514"/>
    <lineage>
        <taxon>Eukaryota</taxon>
        <taxon>Metazoa</taxon>
        <taxon>Echinodermata</taxon>
        <taxon>Eleutherozoa</taxon>
        <taxon>Asterozoa</taxon>
        <taxon>Asteroidea</taxon>
        <taxon>Valvatacea</taxon>
        <taxon>Valvatida</taxon>
        <taxon>Asterinidae</taxon>
        <taxon>Patiria</taxon>
    </lineage>
</organism>
<keyword evidence="5" id="KW-0539">Nucleus</keyword>
<evidence type="ECO:0000256" key="4">
    <source>
        <dbReference type="ARBA" id="ARBA00023187"/>
    </source>
</evidence>
<dbReference type="InterPro" id="IPR012677">
    <property type="entry name" value="Nucleotide-bd_a/b_plait_sf"/>
</dbReference>
<dbReference type="OMA" id="VLYYRSN"/>
<dbReference type="Gene3D" id="3.30.70.330">
    <property type="match status" value="1"/>
</dbReference>
<name>A0A913ZJ29_PATMI</name>
<evidence type="ECO:0000256" key="5">
    <source>
        <dbReference type="ARBA" id="ARBA00023242"/>
    </source>
</evidence>